<name>A0A356LF45_9BURK</name>
<evidence type="ECO:0008006" key="3">
    <source>
        <dbReference type="Google" id="ProtNLM"/>
    </source>
</evidence>
<dbReference type="GO" id="GO:0043565">
    <property type="term" value="F:sequence-specific DNA binding"/>
    <property type="evidence" value="ECO:0007669"/>
    <property type="project" value="InterPro"/>
</dbReference>
<evidence type="ECO:0000313" key="2">
    <source>
        <dbReference type="Proteomes" id="UP000264036"/>
    </source>
</evidence>
<organism evidence="1 2">
    <name type="scientific">Advenella kashmirensis</name>
    <dbReference type="NCBI Taxonomy" id="310575"/>
    <lineage>
        <taxon>Bacteria</taxon>
        <taxon>Pseudomonadati</taxon>
        <taxon>Pseudomonadota</taxon>
        <taxon>Betaproteobacteria</taxon>
        <taxon>Burkholderiales</taxon>
        <taxon>Alcaligenaceae</taxon>
    </lineage>
</organism>
<sequence>MYTTMNSSDNNERIELITEVQRRRRWTSVEKLALVQRTFEAGQSVSLVARQADISIHQPTVPMAQSLCRRFTGGRRRQ</sequence>
<accession>A0A356LF45</accession>
<dbReference type="AlphaFoldDB" id="A0A356LF45"/>
<reference evidence="1 2" key="1">
    <citation type="journal article" date="2018" name="Nat. Biotechnol.">
        <title>A standardized bacterial taxonomy based on genome phylogeny substantially revises the tree of life.</title>
        <authorList>
            <person name="Parks D.H."/>
            <person name="Chuvochina M."/>
            <person name="Waite D.W."/>
            <person name="Rinke C."/>
            <person name="Skarshewski A."/>
            <person name="Chaumeil P.A."/>
            <person name="Hugenholtz P."/>
        </authorList>
    </citation>
    <scope>NUCLEOTIDE SEQUENCE [LARGE SCALE GENOMIC DNA]</scope>
    <source>
        <strain evidence="1">UBA10707</strain>
    </source>
</reference>
<dbReference type="InterPro" id="IPR002514">
    <property type="entry name" value="Transposase_8"/>
</dbReference>
<dbReference type="SUPFAM" id="SSF48295">
    <property type="entry name" value="TrpR-like"/>
    <property type="match status" value="1"/>
</dbReference>
<dbReference type="EMBL" id="DOEK01000027">
    <property type="protein sequence ID" value="HBP29640.1"/>
    <property type="molecule type" value="Genomic_DNA"/>
</dbReference>
<protein>
    <recommendedName>
        <fullName evidence="3">Transposase</fullName>
    </recommendedName>
</protein>
<dbReference type="GO" id="GO:0004803">
    <property type="term" value="F:transposase activity"/>
    <property type="evidence" value="ECO:0007669"/>
    <property type="project" value="InterPro"/>
</dbReference>
<dbReference type="Pfam" id="PF01527">
    <property type="entry name" value="HTH_Tnp_1"/>
    <property type="match status" value="1"/>
</dbReference>
<dbReference type="GO" id="GO:0006313">
    <property type="term" value="P:DNA transposition"/>
    <property type="evidence" value="ECO:0007669"/>
    <property type="project" value="InterPro"/>
</dbReference>
<gene>
    <name evidence="1" type="ORF">DD666_09520</name>
</gene>
<comment type="caution">
    <text evidence="1">The sequence shown here is derived from an EMBL/GenBank/DDBJ whole genome shotgun (WGS) entry which is preliminary data.</text>
</comment>
<evidence type="ECO:0000313" key="1">
    <source>
        <dbReference type="EMBL" id="HBP29640.1"/>
    </source>
</evidence>
<proteinExistence type="predicted"/>
<dbReference type="InterPro" id="IPR010921">
    <property type="entry name" value="Trp_repressor/repl_initiator"/>
</dbReference>
<dbReference type="Proteomes" id="UP000264036">
    <property type="component" value="Unassembled WGS sequence"/>
</dbReference>